<keyword evidence="1" id="KW-1133">Transmembrane helix</keyword>
<feature type="transmembrane region" description="Helical" evidence="1">
    <location>
        <begin position="66"/>
        <end position="87"/>
    </location>
</feature>
<comment type="caution">
    <text evidence="2">The sequence shown here is derived from an EMBL/GenBank/DDBJ whole genome shotgun (WGS) entry which is preliminary data.</text>
</comment>
<protein>
    <recommendedName>
        <fullName evidence="4">Competence protein ComEC</fullName>
    </recommendedName>
</protein>
<gene>
    <name evidence="2" type="ORF">M9978_09885</name>
</gene>
<dbReference type="Proteomes" id="UP001139451">
    <property type="component" value="Unassembled WGS sequence"/>
</dbReference>
<organism evidence="2 3">
    <name type="scientific">Sphingomonas tagetis</name>
    <dbReference type="NCBI Taxonomy" id="2949092"/>
    <lineage>
        <taxon>Bacteria</taxon>
        <taxon>Pseudomonadati</taxon>
        <taxon>Pseudomonadota</taxon>
        <taxon>Alphaproteobacteria</taxon>
        <taxon>Sphingomonadales</taxon>
        <taxon>Sphingomonadaceae</taxon>
        <taxon>Sphingomonas</taxon>
    </lineage>
</organism>
<feature type="transmembrane region" description="Helical" evidence="1">
    <location>
        <begin position="93"/>
        <end position="116"/>
    </location>
</feature>
<proteinExistence type="predicted"/>
<keyword evidence="1" id="KW-0812">Transmembrane</keyword>
<sequence length="281" mass="29931">MRFRAGIEAWLEAERGQLFLWVPVMLGAGIAAWFALPDAMRWGAAVLGALALAVAGLAASDGGRAARVVTAGAFLTMVAGGLWFALWRTRVRFAGLVPAAIGALWALATPTPDLLVTGDGRHLAIRTDAGAMALLRDRAGDYVRDMLAENGGVDSELPALAEQDGARCSPDVCVVAVERGGRRWRIAATRSDYMLPWEEVIALCRSVDIVVADRRLPPGCKPKWLKLDRAALAKSGGLTITFAGGTVRTVRRPGDRHPWLAPVKVMAPRPHGPGKRSNSGT</sequence>
<reference evidence="2" key="1">
    <citation type="submission" date="2022-05" db="EMBL/GenBank/DDBJ databases">
        <title>Sphingomonas sp. strain MG17 Genome sequencing and assembly.</title>
        <authorList>
            <person name="Kim I."/>
        </authorList>
    </citation>
    <scope>NUCLEOTIDE SEQUENCE</scope>
    <source>
        <strain evidence="2">MG17</strain>
    </source>
</reference>
<keyword evidence="3" id="KW-1185">Reference proteome</keyword>
<dbReference type="AlphaFoldDB" id="A0A9X2KPH9"/>
<dbReference type="EMBL" id="JAMLDX010000006">
    <property type="protein sequence ID" value="MCP3730738.1"/>
    <property type="molecule type" value="Genomic_DNA"/>
</dbReference>
<evidence type="ECO:0000313" key="3">
    <source>
        <dbReference type="Proteomes" id="UP001139451"/>
    </source>
</evidence>
<evidence type="ECO:0008006" key="4">
    <source>
        <dbReference type="Google" id="ProtNLM"/>
    </source>
</evidence>
<feature type="transmembrane region" description="Helical" evidence="1">
    <location>
        <begin position="42"/>
        <end position="59"/>
    </location>
</feature>
<evidence type="ECO:0000256" key="1">
    <source>
        <dbReference type="SAM" id="Phobius"/>
    </source>
</evidence>
<keyword evidence="1" id="KW-0472">Membrane</keyword>
<evidence type="ECO:0000313" key="2">
    <source>
        <dbReference type="EMBL" id="MCP3730738.1"/>
    </source>
</evidence>
<feature type="transmembrane region" description="Helical" evidence="1">
    <location>
        <begin position="18"/>
        <end position="36"/>
    </location>
</feature>
<name>A0A9X2KPH9_9SPHN</name>
<accession>A0A9X2KPH9</accession>